<evidence type="ECO:0000313" key="3">
    <source>
        <dbReference type="Proteomes" id="UP000198228"/>
    </source>
</evidence>
<sequence>MTDFDEQGVVRPEVVLLETLLDDIAAGRLRVPRFQRPFVWEPHQMLELFDSIERGYPIGSILIWETTTEVPSLDTVAGIDIPPPPTDRTVSYLLDGHQRLSTLFGTLIKRPAPAGPDDLQWHIFRQLGESAETRRLRFRHASHAGQSVATANGDLLPLQALLRTMDFLAYARAVTRNPKIADEADALIDEAEWLAQRIKSYKIAVIRLIGGDLTHAVEAFTRLNSGGRRIEPHEFVSALTYRSTDESLTDRIDALRHNIAASGFGTVDSRLLFRTFLQIGGGPQAAGLTRWQEIATLLEGRLDEIAERTNLALARVVQFLRYEAGVPHCLLLPDGGQLVSLATAYDRTPEPSRETTESLVRWFWLTSWTGEMWLPFGKRHESIVAEMSTPSFASARADRAVAPPIQPLPDRFSRDSPRVRAYLLWELREFGRRLDLDGSVIDAVDLYVRSGHAAYRRIMASGSDSPANHLLLPGAKSVSLVQDLVDLPPRTLREVVTSHGIPISALTRLLAGDAEGFVNERRAFLAASERAFMHSMGVKVPPVHPSGVDYEA</sequence>
<gene>
    <name evidence="2" type="ORF">GA0074696_4107</name>
</gene>
<organism evidence="2 3">
    <name type="scientific">Micromonospora purpureochromogenes</name>
    <dbReference type="NCBI Taxonomy" id="47872"/>
    <lineage>
        <taxon>Bacteria</taxon>
        <taxon>Bacillati</taxon>
        <taxon>Actinomycetota</taxon>
        <taxon>Actinomycetes</taxon>
        <taxon>Micromonosporales</taxon>
        <taxon>Micromonosporaceae</taxon>
        <taxon>Micromonospora</taxon>
    </lineage>
</organism>
<dbReference type="Pfam" id="PF03235">
    <property type="entry name" value="GmrSD_N"/>
    <property type="match status" value="1"/>
</dbReference>
<evidence type="ECO:0000313" key="2">
    <source>
        <dbReference type="EMBL" id="SCF28761.1"/>
    </source>
</evidence>
<feature type="domain" description="GmrSD restriction endonucleases N-terminal" evidence="1">
    <location>
        <begin position="17"/>
        <end position="239"/>
    </location>
</feature>
<reference evidence="2 3" key="1">
    <citation type="submission" date="2016-06" db="EMBL/GenBank/DDBJ databases">
        <authorList>
            <person name="Kjaerup R.B."/>
            <person name="Dalgaard T.S."/>
            <person name="Juul-Madsen H.R."/>
        </authorList>
    </citation>
    <scope>NUCLEOTIDE SEQUENCE [LARGE SCALE GENOMIC DNA]</scope>
    <source>
        <strain evidence="2 3">DSM 43821</strain>
    </source>
</reference>
<dbReference type="InterPro" id="IPR004919">
    <property type="entry name" value="GmrSD_N"/>
</dbReference>
<accession>A0A1C4Z7U7</accession>
<evidence type="ECO:0000259" key="1">
    <source>
        <dbReference type="Pfam" id="PF03235"/>
    </source>
</evidence>
<dbReference type="EMBL" id="LT607410">
    <property type="protein sequence ID" value="SCF28761.1"/>
    <property type="molecule type" value="Genomic_DNA"/>
</dbReference>
<name>A0A1C4Z7U7_9ACTN</name>
<dbReference type="PANTHER" id="PTHR37292:SF2">
    <property type="entry name" value="DUF262 DOMAIN-CONTAINING PROTEIN"/>
    <property type="match status" value="1"/>
</dbReference>
<dbReference type="PANTHER" id="PTHR37292">
    <property type="entry name" value="VNG6097C"/>
    <property type="match status" value="1"/>
</dbReference>
<proteinExistence type="predicted"/>
<dbReference type="AlphaFoldDB" id="A0A1C4Z7U7"/>
<dbReference type="RefSeq" id="WP_088962575.1">
    <property type="nucleotide sequence ID" value="NZ_LT607410.1"/>
</dbReference>
<protein>
    <recommendedName>
        <fullName evidence="1">GmrSD restriction endonucleases N-terminal domain-containing protein</fullName>
    </recommendedName>
</protein>
<dbReference type="Proteomes" id="UP000198228">
    <property type="component" value="Chromosome I"/>
</dbReference>